<sequence length="252" mass="28540">MGHKAKYPVKATETTLEIIDLLQEFDRAGVTEIATELDLAPSAVHKHLSTLQEHRYVVKDRSEYRLGLRFFELGGYTRHRMERYNAAKPELKSLAEETGEKTNLLVEEHGLGIYIYRSMGNEAIQINTYTGESVYLHNTALGKAILSYLPEERVEAIVDRHGLPSATERTITDVDELFETLAEIRDRGFAFDDEERINGLRCVAVPLLDDGKAIGAISVSGPRSRMTDERFREEIPNKLSQKANLIELDLSY</sequence>
<evidence type="ECO:0000256" key="2">
    <source>
        <dbReference type="ARBA" id="ARBA00023125"/>
    </source>
</evidence>
<dbReference type="Proteomes" id="UP001596383">
    <property type="component" value="Unassembled WGS sequence"/>
</dbReference>
<dbReference type="InterPro" id="IPR011991">
    <property type="entry name" value="ArsR-like_HTH"/>
</dbReference>
<dbReference type="SUPFAM" id="SSF46785">
    <property type="entry name" value="Winged helix' DNA-binding domain"/>
    <property type="match status" value="1"/>
</dbReference>
<evidence type="ECO:0000256" key="3">
    <source>
        <dbReference type="ARBA" id="ARBA00023163"/>
    </source>
</evidence>
<reference evidence="6 7" key="1">
    <citation type="journal article" date="2019" name="Int. J. Syst. Evol. Microbiol.">
        <title>The Global Catalogue of Microorganisms (GCM) 10K type strain sequencing project: providing services to taxonomists for standard genome sequencing and annotation.</title>
        <authorList>
            <consortium name="The Broad Institute Genomics Platform"/>
            <consortium name="The Broad Institute Genome Sequencing Center for Infectious Disease"/>
            <person name="Wu L."/>
            <person name="Ma J."/>
        </authorList>
    </citation>
    <scope>NUCLEOTIDE SEQUENCE [LARGE SCALE GENOMIC DNA]</scope>
    <source>
        <strain evidence="6 7">LMG 29247</strain>
    </source>
</reference>
<evidence type="ECO:0000259" key="5">
    <source>
        <dbReference type="PROSITE" id="PS51078"/>
    </source>
</evidence>
<dbReference type="SUPFAM" id="SSF55781">
    <property type="entry name" value="GAF domain-like"/>
    <property type="match status" value="1"/>
</dbReference>
<evidence type="ECO:0000259" key="4">
    <source>
        <dbReference type="PROSITE" id="PS51077"/>
    </source>
</evidence>
<dbReference type="InterPro" id="IPR036390">
    <property type="entry name" value="WH_DNA-bd_sf"/>
</dbReference>
<dbReference type="Pfam" id="PF09339">
    <property type="entry name" value="HTH_IclR"/>
    <property type="match status" value="1"/>
</dbReference>
<dbReference type="CDD" id="cd00090">
    <property type="entry name" value="HTH_ARSR"/>
    <property type="match status" value="1"/>
</dbReference>
<keyword evidence="3" id="KW-0804">Transcription</keyword>
<dbReference type="PROSITE" id="PS51077">
    <property type="entry name" value="HTH_ICLR"/>
    <property type="match status" value="1"/>
</dbReference>
<evidence type="ECO:0000256" key="1">
    <source>
        <dbReference type="ARBA" id="ARBA00023015"/>
    </source>
</evidence>
<accession>A0ABD5SRN4</accession>
<dbReference type="Pfam" id="PF01614">
    <property type="entry name" value="IclR_C"/>
    <property type="match status" value="1"/>
</dbReference>
<dbReference type="PANTHER" id="PTHR30136:SF35">
    <property type="entry name" value="HTH-TYPE TRANSCRIPTIONAL REGULATOR RV1719"/>
    <property type="match status" value="1"/>
</dbReference>
<feature type="domain" description="IclR-ED" evidence="5">
    <location>
        <begin position="69"/>
        <end position="252"/>
    </location>
</feature>
<comment type="caution">
    <text evidence="6">The sequence shown here is derived from an EMBL/GenBank/DDBJ whole genome shotgun (WGS) entry which is preliminary data.</text>
</comment>
<protein>
    <submittedName>
        <fullName evidence="6">IclR family transcriptional regulator</fullName>
    </submittedName>
</protein>
<dbReference type="Gene3D" id="3.30.450.40">
    <property type="match status" value="1"/>
</dbReference>
<dbReference type="AlphaFoldDB" id="A0ABD5SRN4"/>
<keyword evidence="7" id="KW-1185">Reference proteome</keyword>
<dbReference type="InterPro" id="IPR005471">
    <property type="entry name" value="Tscrpt_reg_IclR_N"/>
</dbReference>
<dbReference type="InterPro" id="IPR029016">
    <property type="entry name" value="GAF-like_dom_sf"/>
</dbReference>
<dbReference type="InterPro" id="IPR014757">
    <property type="entry name" value="Tscrpt_reg_IclR_C"/>
</dbReference>
<dbReference type="EMBL" id="JBHSWV010000413">
    <property type="protein sequence ID" value="MFC6767709.1"/>
    <property type="molecule type" value="Genomic_DNA"/>
</dbReference>
<dbReference type="GO" id="GO:0003677">
    <property type="term" value="F:DNA binding"/>
    <property type="evidence" value="ECO:0007669"/>
    <property type="project" value="UniProtKB-KW"/>
</dbReference>
<dbReference type="PROSITE" id="PS51078">
    <property type="entry name" value="ICLR_ED"/>
    <property type="match status" value="1"/>
</dbReference>
<dbReference type="PANTHER" id="PTHR30136">
    <property type="entry name" value="HELIX-TURN-HELIX TRANSCRIPTIONAL REGULATOR, ICLR FAMILY"/>
    <property type="match status" value="1"/>
</dbReference>
<evidence type="ECO:0000313" key="6">
    <source>
        <dbReference type="EMBL" id="MFC6767709.1"/>
    </source>
</evidence>
<keyword evidence="2" id="KW-0238">DNA-binding</keyword>
<dbReference type="SMART" id="SM00346">
    <property type="entry name" value="HTH_ICLR"/>
    <property type="match status" value="1"/>
</dbReference>
<dbReference type="InterPro" id="IPR036388">
    <property type="entry name" value="WH-like_DNA-bd_sf"/>
</dbReference>
<name>A0ABD5SRN4_9EURY</name>
<dbReference type="GO" id="GO:0006355">
    <property type="term" value="P:regulation of DNA-templated transcription"/>
    <property type="evidence" value="ECO:0007669"/>
    <property type="project" value="UniProtKB-ARBA"/>
</dbReference>
<dbReference type="Gene3D" id="1.10.10.10">
    <property type="entry name" value="Winged helix-like DNA-binding domain superfamily/Winged helix DNA-binding domain"/>
    <property type="match status" value="1"/>
</dbReference>
<gene>
    <name evidence="6" type="ORF">ACFQE6_22770</name>
</gene>
<dbReference type="InterPro" id="IPR050707">
    <property type="entry name" value="HTH_MetabolicPath_Reg"/>
</dbReference>
<evidence type="ECO:0000313" key="7">
    <source>
        <dbReference type="Proteomes" id="UP001596383"/>
    </source>
</evidence>
<feature type="domain" description="HTH iclR-type" evidence="4">
    <location>
        <begin position="9"/>
        <end position="68"/>
    </location>
</feature>
<proteinExistence type="predicted"/>
<dbReference type="RefSeq" id="WP_273740575.1">
    <property type="nucleotide sequence ID" value="NZ_JAQIVI010000413.1"/>
</dbReference>
<organism evidence="6 7">
    <name type="scientific">Natrinema soli</name>
    <dbReference type="NCBI Taxonomy" id="1930624"/>
    <lineage>
        <taxon>Archaea</taxon>
        <taxon>Methanobacteriati</taxon>
        <taxon>Methanobacteriota</taxon>
        <taxon>Stenosarchaea group</taxon>
        <taxon>Halobacteria</taxon>
        <taxon>Halobacteriales</taxon>
        <taxon>Natrialbaceae</taxon>
        <taxon>Natrinema</taxon>
    </lineage>
</organism>
<keyword evidence="1" id="KW-0805">Transcription regulation</keyword>